<evidence type="ECO:0000313" key="8">
    <source>
        <dbReference type="Proteomes" id="UP000184731"/>
    </source>
</evidence>
<dbReference type="InterPro" id="IPR035658">
    <property type="entry name" value="TrbF"/>
</dbReference>
<dbReference type="Pfam" id="PF04335">
    <property type="entry name" value="VirB8"/>
    <property type="match status" value="1"/>
</dbReference>
<dbReference type="GO" id="GO:0016020">
    <property type="term" value="C:membrane"/>
    <property type="evidence" value="ECO:0007669"/>
    <property type="project" value="UniProtKB-SubCell"/>
</dbReference>
<keyword evidence="2 5" id="KW-0812">Transmembrane</keyword>
<dbReference type="Gene3D" id="3.10.450.230">
    <property type="entry name" value="VirB8 protein"/>
    <property type="match status" value="1"/>
</dbReference>
<reference evidence="7 8" key="1">
    <citation type="submission" date="2016-10" db="EMBL/GenBank/DDBJ databases">
        <title>Silvanigrella aquatica sp. nov., isolated from a freshwater lake located in the Black Forest, Germany, description of Silvanigrellaceae fam. nov., Silvanigrellales ord. nov., reclassification of the order Bdellovibrionales in the class Oligoflexia, reclassification of the families Bacteriovoracaceae and Halobacteriovoraceae in the new order Bacteriovoracales ord. nov., and reclassification of the family Pseudobacteriovoracaceae in the order Oligoflexiales.</title>
        <authorList>
            <person name="Hahn M.W."/>
            <person name="Schmidt J."/>
            <person name="Koll U."/>
            <person name="Rohde M."/>
            <person name="Verbag S."/>
            <person name="Pitt A."/>
            <person name="Nakai R."/>
            <person name="Naganuma T."/>
            <person name="Lang E."/>
        </authorList>
    </citation>
    <scope>NUCLEOTIDE SEQUENCE [LARGE SCALE GENOMIC DNA]</scope>
    <source>
        <strain evidence="7 8">MWH-Nonnen-W8red</strain>
        <plasmid evidence="8">Plasmid pnonnen2</plasmid>
    </source>
</reference>
<dbReference type="OrthoDB" id="9778195at2"/>
<organism evidence="7 8">
    <name type="scientific">Silvanigrella aquatica</name>
    <dbReference type="NCBI Taxonomy" id="1915309"/>
    <lineage>
        <taxon>Bacteria</taxon>
        <taxon>Pseudomonadati</taxon>
        <taxon>Bdellovibrionota</taxon>
        <taxon>Oligoflexia</taxon>
        <taxon>Silvanigrellales</taxon>
        <taxon>Silvanigrellaceae</taxon>
        <taxon>Silvanigrella</taxon>
    </lineage>
</organism>
<feature type="transmembrane region" description="Helical" evidence="5">
    <location>
        <begin position="53"/>
        <end position="73"/>
    </location>
</feature>
<evidence type="ECO:0000256" key="4">
    <source>
        <dbReference type="ARBA" id="ARBA00023136"/>
    </source>
</evidence>
<dbReference type="SUPFAM" id="SSF54427">
    <property type="entry name" value="NTF2-like"/>
    <property type="match status" value="1"/>
</dbReference>
<proteinExistence type="predicted"/>
<geneLocation type="plasmid" evidence="8">
    <name>pnonnen2</name>
</geneLocation>
<gene>
    <name evidence="7" type="ORF">AXG55_14800</name>
</gene>
<protein>
    <recommendedName>
        <fullName evidence="6">Bacterial virulence protein VirB8 domain-containing protein</fullName>
    </recommendedName>
</protein>
<keyword evidence="7" id="KW-0614">Plasmid</keyword>
<dbReference type="CDD" id="cd16425">
    <property type="entry name" value="TrbF"/>
    <property type="match status" value="1"/>
</dbReference>
<accession>A0A1L4D513</accession>
<keyword evidence="8" id="KW-1185">Reference proteome</keyword>
<keyword evidence="3 5" id="KW-1133">Transmembrane helix</keyword>
<evidence type="ECO:0000256" key="5">
    <source>
        <dbReference type="SAM" id="Phobius"/>
    </source>
</evidence>
<keyword evidence="4 5" id="KW-0472">Membrane</keyword>
<evidence type="ECO:0000256" key="2">
    <source>
        <dbReference type="ARBA" id="ARBA00022692"/>
    </source>
</evidence>
<evidence type="ECO:0000259" key="6">
    <source>
        <dbReference type="Pfam" id="PF04335"/>
    </source>
</evidence>
<evidence type="ECO:0000256" key="1">
    <source>
        <dbReference type="ARBA" id="ARBA00004167"/>
    </source>
</evidence>
<dbReference type="InterPro" id="IPR032710">
    <property type="entry name" value="NTF2-like_dom_sf"/>
</dbReference>
<feature type="domain" description="Bacterial virulence protein VirB8" evidence="6">
    <location>
        <begin position="35"/>
        <end position="234"/>
    </location>
</feature>
<comment type="subcellular location">
    <subcellularLocation>
        <location evidence="1">Membrane</location>
        <topology evidence="1">Single-pass membrane protein</topology>
    </subcellularLocation>
</comment>
<sequence length="236" mass="27187">MLFKKKKNIENKNQNEKLLTEFQDTNNPYLHAKWEWNERYGSFIREKEKWQKISFFILIALIISIVGLVAVSLQSKITAFFVKTDQLGKPIVIERVDPTTKLNSSVVAYQLGEFITFVRTVTTDGKLKKYWMQVAQKYCSETASNILQEYWANNPPEKIAQMMNISVSIISIMPIKSTESWQINWTETASKNGLSVGETTWSAIVNIGIIPIKNEQDFIKNPTGLIIKSINWTRTK</sequence>
<dbReference type="InterPro" id="IPR007430">
    <property type="entry name" value="VirB8"/>
</dbReference>
<dbReference type="AlphaFoldDB" id="A0A1L4D513"/>
<name>A0A1L4D513_9BACT</name>
<evidence type="ECO:0000313" key="7">
    <source>
        <dbReference type="EMBL" id="APJ05288.1"/>
    </source>
</evidence>
<dbReference type="EMBL" id="CP017836">
    <property type="protein sequence ID" value="APJ05288.1"/>
    <property type="molecule type" value="Genomic_DNA"/>
</dbReference>
<evidence type="ECO:0000256" key="3">
    <source>
        <dbReference type="ARBA" id="ARBA00022989"/>
    </source>
</evidence>
<dbReference type="Proteomes" id="UP000184731">
    <property type="component" value="Plasmid pnonnen2"/>
</dbReference>
<dbReference type="KEGG" id="saqi:AXG55_14800"/>
<dbReference type="RefSeq" id="WP_148698951.1">
    <property type="nucleotide sequence ID" value="NZ_CP017836.1"/>
</dbReference>